<dbReference type="RefSeq" id="WP_386772450.1">
    <property type="nucleotide sequence ID" value="NZ_JBHRUG010000017.1"/>
</dbReference>
<reference evidence="2" key="1">
    <citation type="journal article" date="2019" name="Int. J. Syst. Evol. Microbiol.">
        <title>The Global Catalogue of Microorganisms (GCM) 10K type strain sequencing project: providing services to taxonomists for standard genome sequencing and annotation.</title>
        <authorList>
            <consortium name="The Broad Institute Genomics Platform"/>
            <consortium name="The Broad Institute Genome Sequencing Center for Infectious Disease"/>
            <person name="Wu L."/>
            <person name="Ma J."/>
        </authorList>
    </citation>
    <scope>NUCLEOTIDE SEQUENCE [LARGE SCALE GENOMIC DNA]</scope>
    <source>
        <strain evidence="2">CECT 7698</strain>
    </source>
</reference>
<keyword evidence="2" id="KW-1185">Reference proteome</keyword>
<evidence type="ECO:0000313" key="2">
    <source>
        <dbReference type="Proteomes" id="UP001595579"/>
    </source>
</evidence>
<gene>
    <name evidence="1" type="ORF">ACFOEV_07150</name>
</gene>
<dbReference type="EMBL" id="JBHRUG010000017">
    <property type="protein sequence ID" value="MFC3283380.1"/>
    <property type="molecule type" value="Genomic_DNA"/>
</dbReference>
<name>A0ABV7LM35_9GAMM</name>
<evidence type="ECO:0000313" key="1">
    <source>
        <dbReference type="EMBL" id="MFC3283380.1"/>
    </source>
</evidence>
<protein>
    <submittedName>
        <fullName evidence="1">Uncharacterized protein</fullName>
    </submittedName>
</protein>
<comment type="caution">
    <text evidence="1">The sequence shown here is derived from an EMBL/GenBank/DDBJ whole genome shotgun (WGS) entry which is preliminary data.</text>
</comment>
<accession>A0ABV7LM35</accession>
<proteinExistence type="predicted"/>
<sequence>MKKLVSLLIVVAMVYGGLFFYYGEAVKDAVKEGLRSSGFSAVEVVSADYDWLAPLRTRSTASVVVRYRAAEAVVDVSVNGHPIFSSESEIELSGLQMLNFRFPLSGG</sequence>
<dbReference type="Proteomes" id="UP001595579">
    <property type="component" value="Unassembled WGS sequence"/>
</dbReference>
<organism evidence="1 2">
    <name type="scientific">Litchfieldella rifensis</name>
    <dbReference type="NCBI Taxonomy" id="762643"/>
    <lineage>
        <taxon>Bacteria</taxon>
        <taxon>Pseudomonadati</taxon>
        <taxon>Pseudomonadota</taxon>
        <taxon>Gammaproteobacteria</taxon>
        <taxon>Oceanospirillales</taxon>
        <taxon>Halomonadaceae</taxon>
        <taxon>Litchfieldella</taxon>
    </lineage>
</organism>